<accession>A0A4P6ZY62</accession>
<evidence type="ECO:0000313" key="1">
    <source>
        <dbReference type="EMBL" id="QBP41254.1"/>
    </source>
</evidence>
<keyword evidence="2" id="KW-1185">Reference proteome</keyword>
<organism evidence="1 2">
    <name type="scientific">Paenisporosarcina antarctica</name>
    <dbReference type="NCBI Taxonomy" id="417367"/>
    <lineage>
        <taxon>Bacteria</taxon>
        <taxon>Bacillati</taxon>
        <taxon>Bacillota</taxon>
        <taxon>Bacilli</taxon>
        <taxon>Bacillales</taxon>
        <taxon>Caryophanaceae</taxon>
        <taxon>Paenisporosarcina</taxon>
    </lineage>
</organism>
<proteinExistence type="predicted"/>
<evidence type="ECO:0000313" key="2">
    <source>
        <dbReference type="Proteomes" id="UP000294292"/>
    </source>
</evidence>
<evidence type="ECO:0008006" key="3">
    <source>
        <dbReference type="Google" id="ProtNLM"/>
    </source>
</evidence>
<gene>
    <name evidence="1" type="ORF">E2636_08945</name>
</gene>
<dbReference type="OrthoDB" id="128043at2"/>
<dbReference type="Proteomes" id="UP000294292">
    <property type="component" value="Chromosome"/>
</dbReference>
<dbReference type="AlphaFoldDB" id="A0A4P6ZY62"/>
<reference evidence="1 2" key="1">
    <citation type="submission" date="2019-03" db="EMBL/GenBank/DDBJ databases">
        <title>Complete genome sequence of Paenisporosarcina antarctica CGMCC 1.6503T.</title>
        <authorList>
            <person name="Rong J.-C."/>
            <person name="Chi N.-Y."/>
            <person name="Zhang Q.-F."/>
        </authorList>
    </citation>
    <scope>NUCLEOTIDE SEQUENCE [LARGE SCALE GENOMIC DNA]</scope>
    <source>
        <strain evidence="1 2">CGMCC 1.6503</strain>
    </source>
</reference>
<sequence>MEQHHKNHLDTTLESEIQVTITYQNKVIKLYLEDDEGNVPELEFNHEKLLHLIIVSEDLNEYFHLHPVQKNDQAFEIDIALTGHSYKAFVDIKPKRKNYTIKGISVPTGENIDTRQNMSTGLNIDEQGTKEINGVIVEFQHDSFETGKDINLNFNIKNAIAEPYLGALGHVVIIDEKAEKFIHVHPISNESTFFQTQFDNPGLYKLWAEFKFDGAVTVYPFVIKVF</sequence>
<dbReference type="RefSeq" id="WP_134209899.1">
    <property type="nucleotide sequence ID" value="NZ_CP038015.1"/>
</dbReference>
<dbReference type="KEGG" id="panc:E2636_08945"/>
<name>A0A4P6ZY62_9BACL</name>
<dbReference type="EMBL" id="CP038015">
    <property type="protein sequence ID" value="QBP41254.1"/>
    <property type="molecule type" value="Genomic_DNA"/>
</dbReference>
<protein>
    <recommendedName>
        <fullName evidence="3">Secreted protein</fullName>
    </recommendedName>
</protein>